<evidence type="ECO:0000259" key="9">
    <source>
        <dbReference type="Pfam" id="PF13403"/>
    </source>
</evidence>
<reference evidence="10 11" key="1">
    <citation type="submission" date="2018-05" db="EMBL/GenBank/DDBJ databases">
        <authorList>
            <person name="Zhang Y.-J."/>
        </authorList>
    </citation>
    <scope>NUCLEOTIDE SEQUENCE [LARGE SCALE GENOMIC DNA]</scope>
    <source>
        <strain evidence="10 11">CY04</strain>
    </source>
</reference>
<name>A0ABX0W3Y4_9RHOB</name>
<comment type="caution">
    <text evidence="10">The sequence shown here is derived from an EMBL/GenBank/DDBJ whole genome shotgun (WGS) entry which is preliminary data.</text>
</comment>
<dbReference type="EMBL" id="QHLQ01000001">
    <property type="protein sequence ID" value="NIZ59509.1"/>
    <property type="molecule type" value="Genomic_DNA"/>
</dbReference>
<dbReference type="SUPFAM" id="SSF51294">
    <property type="entry name" value="Hedgehog/intein (Hint) domain"/>
    <property type="match status" value="1"/>
</dbReference>
<evidence type="ECO:0000256" key="5">
    <source>
        <dbReference type="ARBA" id="ARBA00022737"/>
    </source>
</evidence>
<gene>
    <name evidence="10" type="ORF">DL239_00805</name>
</gene>
<dbReference type="PANTHER" id="PTHR38340:SF1">
    <property type="entry name" value="S-LAYER PROTEIN"/>
    <property type="match status" value="1"/>
</dbReference>
<evidence type="ECO:0000256" key="4">
    <source>
        <dbReference type="ARBA" id="ARBA00022656"/>
    </source>
</evidence>
<evidence type="ECO:0000256" key="2">
    <source>
        <dbReference type="ARBA" id="ARBA00004613"/>
    </source>
</evidence>
<dbReference type="PRINTS" id="PR00313">
    <property type="entry name" value="CABNDNGRPT"/>
</dbReference>
<feature type="domain" description="Hedgehog/Intein (Hint)" evidence="9">
    <location>
        <begin position="596"/>
        <end position="735"/>
    </location>
</feature>
<keyword evidence="7" id="KW-0472">Membrane</keyword>
<dbReference type="RefSeq" id="WP_167681266.1">
    <property type="nucleotide sequence ID" value="NZ_QHLQ01000001.1"/>
</dbReference>
<dbReference type="Pfam" id="PF13403">
    <property type="entry name" value="Hint_2"/>
    <property type="match status" value="1"/>
</dbReference>
<dbReference type="InterPro" id="IPR018511">
    <property type="entry name" value="Hemolysin-typ_Ca-bd_CS"/>
</dbReference>
<dbReference type="Proteomes" id="UP001429564">
    <property type="component" value="Unassembled WGS sequence"/>
</dbReference>
<dbReference type="InterPro" id="IPR011049">
    <property type="entry name" value="Serralysin-like_metalloprot_C"/>
</dbReference>
<sequence length="781" mass="80360">MPSGYLVSLGADSALGVDDVIGGAWYLFTSSTNLGTGEWVFTGIDDGTSYTDLVETGQYHLATNGNVYFVPDYGEVDTLTSADVVSAPSYSLVPDHQVDGTSGNDVIDSSYTDGDGDSINDTADNADLVYGQAGADDISSGSGNDWIYGGSGNDTVDGGTGDDVIYGDGGTSTTESLNWDAQGNDNQNVSAGFTQTTGQIDVSVSFTNDGNNSPTYNLETTDTIYVASGEAFDENSSLKLRGDGDDATSTTTLNFAANSTSDVDNEVENVVFRISDIDFISGNHRDLITVNAYDANGAPVTVTLTVVDNSTNTDVVSGNTVTAGETSESASDATGSLLVEIAGPVEKIDIIYANQLDGTQAIWVSDVFFDTIANPPGDDVLNGGDGNDSLYGEGGNDLLKGGDGDDYADGGDGNDTLQGSFGQDTLIGGDGDDLLQGGNDSDSLIGGSGSDTINGGGSSDFLDGGIGADSLNGGYGADTLLGGNGNDTLQGANGADSMSGGTGNDTLMVAQGDTAEGGDGDDMFVLSDYNESGSGSITIIGNEGDDGDTTGDTLNLNGLADKSTLILTTDLPGEKAGTVEMLDGSLVTFSNIENIICFTPGTLIDTAHGPRPIETLTVGDLIVTRDHGLQPLRWVGSRTVAAQGDFAPIEIAPTLLPDATAPLLVSPQHRLLWSGARAQMLFGDDEVLVAARHLLANPAVSRREGGAVTYMHLMLDKHEVVYANGAATESFYPGDEALNALTEEGLDEMFTLFPELRSHAGGFGDTARLCLKSHEGLLLAA</sequence>
<dbReference type="InterPro" id="IPR028992">
    <property type="entry name" value="Hedgehog/Intein_dom"/>
</dbReference>
<evidence type="ECO:0000256" key="3">
    <source>
        <dbReference type="ARBA" id="ARBA00022525"/>
    </source>
</evidence>
<evidence type="ECO:0000313" key="11">
    <source>
        <dbReference type="Proteomes" id="UP001429564"/>
    </source>
</evidence>
<feature type="compositionally biased region" description="Gly residues" evidence="8">
    <location>
        <begin position="446"/>
        <end position="456"/>
    </location>
</feature>
<feature type="compositionally biased region" description="Low complexity" evidence="8">
    <location>
        <begin position="434"/>
        <end position="445"/>
    </location>
</feature>
<keyword evidence="4" id="KW-0800">Toxin</keyword>
<dbReference type="InterPro" id="IPR036844">
    <property type="entry name" value="Hint_dom_sf"/>
</dbReference>
<comment type="subcellular location">
    <subcellularLocation>
        <location evidence="1">Membrane</location>
    </subcellularLocation>
    <subcellularLocation>
        <location evidence="2">Secreted</location>
    </subcellularLocation>
</comment>
<dbReference type="InterPro" id="IPR050557">
    <property type="entry name" value="RTX_toxin/Mannuronan_C5-epim"/>
</dbReference>
<proteinExistence type="predicted"/>
<feature type="region of interest" description="Disordered" evidence="8">
    <location>
        <begin position="375"/>
        <end position="456"/>
    </location>
</feature>
<dbReference type="PRINTS" id="PR01488">
    <property type="entry name" value="RTXTOXINA"/>
</dbReference>
<dbReference type="PROSITE" id="PS00330">
    <property type="entry name" value="HEMOLYSIN_CALCIUM"/>
    <property type="match status" value="5"/>
</dbReference>
<dbReference type="InterPro" id="IPR001343">
    <property type="entry name" value="Hemolysn_Ca-bd"/>
</dbReference>
<dbReference type="InterPro" id="IPR003995">
    <property type="entry name" value="RTX_toxin_determinant-A"/>
</dbReference>
<organism evidence="10 11">
    <name type="scientific">Parasedimentitalea denitrificans</name>
    <dbReference type="NCBI Taxonomy" id="2211118"/>
    <lineage>
        <taxon>Bacteria</taxon>
        <taxon>Pseudomonadati</taxon>
        <taxon>Pseudomonadota</taxon>
        <taxon>Alphaproteobacteria</taxon>
        <taxon>Rhodobacterales</taxon>
        <taxon>Paracoccaceae</taxon>
        <taxon>Parasedimentitalea</taxon>
    </lineage>
</organism>
<dbReference type="PANTHER" id="PTHR38340">
    <property type="entry name" value="S-LAYER PROTEIN"/>
    <property type="match status" value="1"/>
</dbReference>
<keyword evidence="3" id="KW-0964">Secreted</keyword>
<accession>A0ABX0W3Y4</accession>
<keyword evidence="5" id="KW-0677">Repeat</keyword>
<evidence type="ECO:0000256" key="8">
    <source>
        <dbReference type="SAM" id="MobiDB-lite"/>
    </source>
</evidence>
<dbReference type="Gene3D" id="2.150.10.10">
    <property type="entry name" value="Serralysin-like metalloprotease, C-terminal"/>
    <property type="match status" value="3"/>
</dbReference>
<protein>
    <submittedName>
        <fullName evidence="10">Type I secretion protein</fullName>
    </submittedName>
</protein>
<dbReference type="Pfam" id="PF00353">
    <property type="entry name" value="HemolysinCabind"/>
    <property type="match status" value="4"/>
</dbReference>
<evidence type="ECO:0000256" key="1">
    <source>
        <dbReference type="ARBA" id="ARBA00004370"/>
    </source>
</evidence>
<keyword evidence="6" id="KW-0843">Virulence</keyword>
<evidence type="ECO:0000256" key="7">
    <source>
        <dbReference type="ARBA" id="ARBA00023136"/>
    </source>
</evidence>
<dbReference type="SUPFAM" id="SSF51120">
    <property type="entry name" value="beta-Roll"/>
    <property type="match status" value="2"/>
</dbReference>
<evidence type="ECO:0000256" key="6">
    <source>
        <dbReference type="ARBA" id="ARBA00023026"/>
    </source>
</evidence>
<dbReference type="Gene3D" id="2.170.16.10">
    <property type="entry name" value="Hedgehog/Intein (Hint) domain"/>
    <property type="match status" value="1"/>
</dbReference>
<evidence type="ECO:0000313" key="10">
    <source>
        <dbReference type="EMBL" id="NIZ59509.1"/>
    </source>
</evidence>
<keyword evidence="11" id="KW-1185">Reference proteome</keyword>